<protein>
    <recommendedName>
        <fullName evidence="3">StbB</fullName>
    </recommendedName>
</protein>
<dbReference type="Gene3D" id="3.40.50.300">
    <property type="entry name" value="P-loop containing nucleotide triphosphate hydrolases"/>
    <property type="match status" value="1"/>
</dbReference>
<dbReference type="InterPro" id="IPR027417">
    <property type="entry name" value="P-loop_NTPase"/>
</dbReference>
<dbReference type="RefSeq" id="WP_078753668.1">
    <property type="nucleotide sequence ID" value="NZ_FUXU01000055.1"/>
</dbReference>
<organism evidence="1 2">
    <name type="scientific">Enterovibrio nigricans DSM 22720</name>
    <dbReference type="NCBI Taxonomy" id="1121868"/>
    <lineage>
        <taxon>Bacteria</taxon>
        <taxon>Pseudomonadati</taxon>
        <taxon>Pseudomonadota</taxon>
        <taxon>Gammaproteobacteria</taxon>
        <taxon>Vibrionales</taxon>
        <taxon>Vibrionaceae</taxon>
        <taxon>Enterovibrio</taxon>
    </lineage>
</organism>
<evidence type="ECO:0008006" key="3">
    <source>
        <dbReference type="Google" id="ProtNLM"/>
    </source>
</evidence>
<sequence>MKICVINFSGNVGKSVVSQHLLKPRLEKSEIIAVESINSDGTNDEKIKGKRFSDIMDKVMEHDNAIIDVGASNVEDFIQQMNKAIGSHEEFDYFVVPTIFKNKQITDTVATIEALEEMGIEKERIRVLFNLINEDIMLKKDFAAIFENDDLAVVNSHCVIQENELFNRLHEVENFTSIADLVNDPTDYRALIQQTDDKSERLIYSRRLGLRRLATGVERMLDNTYKQLFK</sequence>
<keyword evidence="2" id="KW-1185">Reference proteome</keyword>
<evidence type="ECO:0000313" key="2">
    <source>
        <dbReference type="Proteomes" id="UP000190162"/>
    </source>
</evidence>
<accession>A0A1T4V8W3</accession>
<dbReference type="InterPro" id="IPR047985">
    <property type="entry name" value="StbB-like"/>
</dbReference>
<dbReference type="EMBL" id="FUXU01000055">
    <property type="protein sequence ID" value="SKA61322.1"/>
    <property type="molecule type" value="Genomic_DNA"/>
</dbReference>
<dbReference type="OrthoDB" id="5877230at2"/>
<proteinExistence type="predicted"/>
<dbReference type="Proteomes" id="UP000190162">
    <property type="component" value="Unassembled WGS sequence"/>
</dbReference>
<reference evidence="2" key="1">
    <citation type="submission" date="2017-02" db="EMBL/GenBank/DDBJ databases">
        <authorList>
            <person name="Varghese N."/>
            <person name="Submissions S."/>
        </authorList>
    </citation>
    <scope>NUCLEOTIDE SEQUENCE [LARGE SCALE GENOMIC DNA]</scope>
    <source>
        <strain evidence="2">DSM 22720</strain>
    </source>
</reference>
<dbReference type="AlphaFoldDB" id="A0A1T4V8W3"/>
<gene>
    <name evidence="1" type="ORF">SAMN02745132_03466</name>
</gene>
<evidence type="ECO:0000313" key="1">
    <source>
        <dbReference type="EMBL" id="SKA61322.1"/>
    </source>
</evidence>
<dbReference type="NCBIfam" id="NF041292">
    <property type="entry name" value="StbB"/>
    <property type="match status" value="1"/>
</dbReference>
<name>A0A1T4V8W3_9GAMM</name>